<dbReference type="Proteomes" id="UP001497453">
    <property type="component" value="Chromosome 6"/>
</dbReference>
<protein>
    <submittedName>
        <fullName evidence="2">Uncharacterized protein</fullName>
    </submittedName>
</protein>
<feature type="region of interest" description="Disordered" evidence="1">
    <location>
        <begin position="102"/>
        <end position="133"/>
    </location>
</feature>
<evidence type="ECO:0000313" key="2">
    <source>
        <dbReference type="EMBL" id="CAL1711775.1"/>
    </source>
</evidence>
<evidence type="ECO:0000256" key="1">
    <source>
        <dbReference type="SAM" id="MobiDB-lite"/>
    </source>
</evidence>
<feature type="region of interest" description="Disordered" evidence="1">
    <location>
        <begin position="281"/>
        <end position="318"/>
    </location>
</feature>
<gene>
    <name evidence="2" type="ORF">GFSPODELE1_LOCUS8492</name>
</gene>
<evidence type="ECO:0000313" key="3">
    <source>
        <dbReference type="Proteomes" id="UP001497453"/>
    </source>
</evidence>
<accession>A0ABP1DVJ9</accession>
<keyword evidence="3" id="KW-1185">Reference proteome</keyword>
<organism evidence="2 3">
    <name type="scientific">Somion occarium</name>
    <dbReference type="NCBI Taxonomy" id="3059160"/>
    <lineage>
        <taxon>Eukaryota</taxon>
        <taxon>Fungi</taxon>
        <taxon>Dikarya</taxon>
        <taxon>Basidiomycota</taxon>
        <taxon>Agaricomycotina</taxon>
        <taxon>Agaricomycetes</taxon>
        <taxon>Polyporales</taxon>
        <taxon>Cerrenaceae</taxon>
        <taxon>Somion</taxon>
    </lineage>
</organism>
<reference evidence="3" key="1">
    <citation type="submission" date="2024-04" db="EMBL/GenBank/DDBJ databases">
        <authorList>
            <person name="Shaw F."/>
            <person name="Minotto A."/>
        </authorList>
    </citation>
    <scope>NUCLEOTIDE SEQUENCE [LARGE SCALE GENOMIC DNA]</scope>
</reference>
<feature type="compositionally biased region" description="Low complexity" evidence="1">
    <location>
        <begin position="168"/>
        <end position="180"/>
    </location>
</feature>
<proteinExistence type="predicted"/>
<feature type="compositionally biased region" description="Basic and acidic residues" evidence="1">
    <location>
        <begin position="102"/>
        <end position="111"/>
    </location>
</feature>
<sequence>MVLSLALIPLNCSALTVHFPLNPPLSPTSTFIVVCPADHPPCVQLLAGIPTDTLLNVVYVKLTVKHPPHRRFYSYTSSAMNPTEPAAETRSEMIEQIFARVEEESARRAQQEAEQEEASSHQEAYEAQDNVPSPVATVAAIKQRRRGSVSVSRFGQPTEFSPEPIVATSTSPSTRPSRSSSIVIQKATFYSVQPHHHGSADSLASETADDPAKLIEDVHHSTQMATIAGRQSLSKAITRRLSRARTRSKDVLVTAGNNVDVVIDVAVTEATVEVRHSADEVEMYERPQSSAAVYSGSGTTLKSPRSNPGLRSPEKASWMAKCRDLTTRWKRRSVVAHS</sequence>
<feature type="compositionally biased region" description="Polar residues" evidence="1">
    <location>
        <begin position="287"/>
        <end position="306"/>
    </location>
</feature>
<name>A0ABP1DVJ9_9APHY</name>
<feature type="region of interest" description="Disordered" evidence="1">
    <location>
        <begin position="146"/>
        <end position="180"/>
    </location>
</feature>
<dbReference type="EMBL" id="OZ037949">
    <property type="protein sequence ID" value="CAL1711775.1"/>
    <property type="molecule type" value="Genomic_DNA"/>
</dbReference>